<protein>
    <submittedName>
        <fullName evidence="1">Uncharacterized protein</fullName>
    </submittedName>
</protein>
<evidence type="ECO:0000313" key="1">
    <source>
        <dbReference type="EMBL" id="JAH08459.1"/>
    </source>
</evidence>
<proteinExistence type="predicted"/>
<dbReference type="EMBL" id="GBXM01100118">
    <property type="protein sequence ID" value="JAH08459.1"/>
    <property type="molecule type" value="Transcribed_RNA"/>
</dbReference>
<accession>A0A0E9PVD1</accession>
<dbReference type="EMBL" id="GBXM01086166">
    <property type="protein sequence ID" value="JAH22411.1"/>
    <property type="molecule type" value="Transcribed_RNA"/>
</dbReference>
<reference evidence="1" key="2">
    <citation type="journal article" date="2015" name="Fish Shellfish Immunol.">
        <title>Early steps in the European eel (Anguilla anguilla)-Vibrio vulnificus interaction in the gills: Role of the RtxA13 toxin.</title>
        <authorList>
            <person name="Callol A."/>
            <person name="Pajuelo D."/>
            <person name="Ebbesson L."/>
            <person name="Teles M."/>
            <person name="MacKenzie S."/>
            <person name="Amaro C."/>
        </authorList>
    </citation>
    <scope>NUCLEOTIDE SEQUENCE</scope>
</reference>
<sequence>MAIMHTRVPTNHCCIQLFCTHTHAHTHTSPQTMHIAIMHTQKLSSPFQCSVLPSVLGVM</sequence>
<reference evidence="1" key="1">
    <citation type="submission" date="2014-11" db="EMBL/GenBank/DDBJ databases">
        <authorList>
            <person name="Amaro Gonzalez C."/>
        </authorList>
    </citation>
    <scope>NUCLEOTIDE SEQUENCE</scope>
</reference>
<dbReference type="AlphaFoldDB" id="A0A0E9PVD1"/>
<organism evidence="1">
    <name type="scientific">Anguilla anguilla</name>
    <name type="common">European freshwater eel</name>
    <name type="synonym">Muraena anguilla</name>
    <dbReference type="NCBI Taxonomy" id="7936"/>
    <lineage>
        <taxon>Eukaryota</taxon>
        <taxon>Metazoa</taxon>
        <taxon>Chordata</taxon>
        <taxon>Craniata</taxon>
        <taxon>Vertebrata</taxon>
        <taxon>Euteleostomi</taxon>
        <taxon>Actinopterygii</taxon>
        <taxon>Neopterygii</taxon>
        <taxon>Teleostei</taxon>
        <taxon>Anguilliformes</taxon>
        <taxon>Anguillidae</taxon>
        <taxon>Anguilla</taxon>
    </lineage>
</organism>
<name>A0A0E9PVD1_ANGAN</name>